<dbReference type="Proteomes" id="UP001066276">
    <property type="component" value="Chromosome 3_1"/>
</dbReference>
<sequence length="135" mass="15023">MNRNTQGCGTKETKMQTNQTVPGLEEMLEIWVALEGEYVTGKGHKERMEPLLAADRCWTEEAESATRQDDRGWDQECGSCMILSSLASGIPWCAASLRRQVTLKGLEQEGADPEYDPWAPLEVLLGSGEFEQGKE</sequence>
<evidence type="ECO:0000313" key="1">
    <source>
        <dbReference type="EMBL" id="KAJ1187245.1"/>
    </source>
</evidence>
<keyword evidence="2" id="KW-1185">Reference proteome</keyword>
<organism evidence="1 2">
    <name type="scientific">Pleurodeles waltl</name>
    <name type="common">Iberian ribbed newt</name>
    <dbReference type="NCBI Taxonomy" id="8319"/>
    <lineage>
        <taxon>Eukaryota</taxon>
        <taxon>Metazoa</taxon>
        <taxon>Chordata</taxon>
        <taxon>Craniata</taxon>
        <taxon>Vertebrata</taxon>
        <taxon>Euteleostomi</taxon>
        <taxon>Amphibia</taxon>
        <taxon>Batrachia</taxon>
        <taxon>Caudata</taxon>
        <taxon>Salamandroidea</taxon>
        <taxon>Salamandridae</taxon>
        <taxon>Pleurodelinae</taxon>
        <taxon>Pleurodeles</taxon>
    </lineage>
</organism>
<evidence type="ECO:0000313" key="2">
    <source>
        <dbReference type="Proteomes" id="UP001066276"/>
    </source>
</evidence>
<gene>
    <name evidence="1" type="ORF">NDU88_004024</name>
</gene>
<protein>
    <submittedName>
        <fullName evidence="1">Uncharacterized protein</fullName>
    </submittedName>
</protein>
<dbReference type="EMBL" id="JANPWB010000005">
    <property type="protein sequence ID" value="KAJ1187245.1"/>
    <property type="molecule type" value="Genomic_DNA"/>
</dbReference>
<dbReference type="AlphaFoldDB" id="A0AAV7UFZ4"/>
<comment type="caution">
    <text evidence="1">The sequence shown here is derived from an EMBL/GenBank/DDBJ whole genome shotgun (WGS) entry which is preliminary data.</text>
</comment>
<proteinExistence type="predicted"/>
<name>A0AAV7UFZ4_PLEWA</name>
<accession>A0AAV7UFZ4</accession>
<reference evidence="1" key="1">
    <citation type="journal article" date="2022" name="bioRxiv">
        <title>Sequencing and chromosome-scale assembly of the giantPleurodeles waltlgenome.</title>
        <authorList>
            <person name="Brown T."/>
            <person name="Elewa A."/>
            <person name="Iarovenko S."/>
            <person name="Subramanian E."/>
            <person name="Araus A.J."/>
            <person name="Petzold A."/>
            <person name="Susuki M."/>
            <person name="Suzuki K.-i.T."/>
            <person name="Hayashi T."/>
            <person name="Toyoda A."/>
            <person name="Oliveira C."/>
            <person name="Osipova E."/>
            <person name="Leigh N.D."/>
            <person name="Simon A."/>
            <person name="Yun M.H."/>
        </authorList>
    </citation>
    <scope>NUCLEOTIDE SEQUENCE</scope>
    <source>
        <strain evidence="1">20211129_DDA</strain>
        <tissue evidence="1">Liver</tissue>
    </source>
</reference>